<comment type="caution">
    <text evidence="7">The sequence shown here is derived from an EMBL/GenBank/DDBJ whole genome shotgun (WGS) entry which is preliminary data.</text>
</comment>
<name>A0AAD9URY1_ACRCE</name>
<evidence type="ECO:0000256" key="5">
    <source>
        <dbReference type="SAM" id="Phobius"/>
    </source>
</evidence>
<dbReference type="SUPFAM" id="SSF103481">
    <property type="entry name" value="Multidrug resistance efflux transporter EmrE"/>
    <property type="match status" value="1"/>
</dbReference>
<evidence type="ECO:0000256" key="3">
    <source>
        <dbReference type="ARBA" id="ARBA00022989"/>
    </source>
</evidence>
<sequence>MSPLENGKRRKLFYDFAAALDDLEFSRAFGPGILAAFFYGIVSGSMSFVNKVVLTSYSYHFPNVIMLAQVTVMAIVLESARILGYTSMLEYTLERGKQFLVPSICFALHTTLALRALDDLSIPMYNVLRRLLPLTSLLFACLMLKKKPSILVITSVVLVVAGCIIAGIGDLEFSASAYIFALLSVVCQSFYLTYIQKTGVEKGLSTLTVLHTNCINCIPLLLIYTVCSKELLSAFRFGGYIDPSFQIALMIDVGFGCILNYSLFFLVGVVKGVLTTIIGFFTFGGVPVTVLVILGVSLNTFGGAAYSYAKYAEKMTTEIEKHVHKHTIRVLPDKLLKEHLEKQKNGLVGSSCDQDHVTKNGVKTLELGGISESHVVVEIDDGQDLDDLNSNSESSVD</sequence>
<evidence type="ECO:0000259" key="6">
    <source>
        <dbReference type="Pfam" id="PF03151"/>
    </source>
</evidence>
<dbReference type="InterPro" id="IPR050186">
    <property type="entry name" value="TPT_transporter"/>
</dbReference>
<proteinExistence type="predicted"/>
<gene>
    <name evidence="7" type="ORF">P5673_032250</name>
</gene>
<feature type="transmembrane region" description="Helical" evidence="5">
    <location>
        <begin position="99"/>
        <end position="117"/>
    </location>
</feature>
<evidence type="ECO:0000256" key="1">
    <source>
        <dbReference type="ARBA" id="ARBA00004141"/>
    </source>
</evidence>
<evidence type="ECO:0000313" key="7">
    <source>
        <dbReference type="EMBL" id="KAK2547729.1"/>
    </source>
</evidence>
<protein>
    <submittedName>
        <fullName evidence="7">UDP-galactose/UDP-glucose transporter 7</fullName>
    </submittedName>
</protein>
<feature type="transmembrane region" description="Helical" evidence="5">
    <location>
        <begin position="28"/>
        <end position="49"/>
    </location>
</feature>
<dbReference type="Pfam" id="PF03151">
    <property type="entry name" value="TPT"/>
    <property type="match status" value="1"/>
</dbReference>
<feature type="transmembrane region" description="Helical" evidence="5">
    <location>
        <begin position="150"/>
        <end position="169"/>
    </location>
</feature>
<accession>A0AAD9URY1</accession>
<evidence type="ECO:0000256" key="4">
    <source>
        <dbReference type="ARBA" id="ARBA00023136"/>
    </source>
</evidence>
<dbReference type="GO" id="GO:0016020">
    <property type="term" value="C:membrane"/>
    <property type="evidence" value="ECO:0007669"/>
    <property type="project" value="UniProtKB-SubCell"/>
</dbReference>
<feature type="transmembrane region" description="Helical" evidence="5">
    <location>
        <begin position="207"/>
        <end position="226"/>
    </location>
</feature>
<dbReference type="PANTHER" id="PTHR11132">
    <property type="entry name" value="SOLUTE CARRIER FAMILY 35"/>
    <property type="match status" value="1"/>
</dbReference>
<dbReference type="AlphaFoldDB" id="A0AAD9URY1"/>
<evidence type="ECO:0000313" key="8">
    <source>
        <dbReference type="Proteomes" id="UP001249851"/>
    </source>
</evidence>
<dbReference type="Proteomes" id="UP001249851">
    <property type="component" value="Unassembled WGS sequence"/>
</dbReference>
<feature type="transmembrane region" description="Helical" evidence="5">
    <location>
        <begin position="277"/>
        <end position="298"/>
    </location>
</feature>
<dbReference type="InterPro" id="IPR037185">
    <property type="entry name" value="EmrE-like"/>
</dbReference>
<reference evidence="7" key="2">
    <citation type="journal article" date="2023" name="Science">
        <title>Genomic signatures of disease resistance in endangered staghorn corals.</title>
        <authorList>
            <person name="Vollmer S.V."/>
            <person name="Selwyn J.D."/>
            <person name="Despard B.A."/>
            <person name="Roesel C.L."/>
        </authorList>
    </citation>
    <scope>NUCLEOTIDE SEQUENCE</scope>
    <source>
        <strain evidence="7">K2</strain>
    </source>
</reference>
<evidence type="ECO:0000256" key="2">
    <source>
        <dbReference type="ARBA" id="ARBA00022692"/>
    </source>
</evidence>
<organism evidence="7 8">
    <name type="scientific">Acropora cervicornis</name>
    <name type="common">Staghorn coral</name>
    <dbReference type="NCBI Taxonomy" id="6130"/>
    <lineage>
        <taxon>Eukaryota</taxon>
        <taxon>Metazoa</taxon>
        <taxon>Cnidaria</taxon>
        <taxon>Anthozoa</taxon>
        <taxon>Hexacorallia</taxon>
        <taxon>Scleractinia</taxon>
        <taxon>Astrocoeniina</taxon>
        <taxon>Acroporidae</taxon>
        <taxon>Acropora</taxon>
    </lineage>
</organism>
<keyword evidence="4 5" id="KW-0472">Membrane</keyword>
<reference evidence="7" key="1">
    <citation type="journal article" date="2023" name="G3 (Bethesda)">
        <title>Whole genome assembly and annotation of the endangered Caribbean coral Acropora cervicornis.</title>
        <authorList>
            <person name="Selwyn J.D."/>
            <person name="Vollmer S.V."/>
        </authorList>
    </citation>
    <scope>NUCLEOTIDE SEQUENCE</scope>
    <source>
        <strain evidence="7">K2</strain>
    </source>
</reference>
<dbReference type="InterPro" id="IPR004853">
    <property type="entry name" value="Sugar_P_trans_dom"/>
</dbReference>
<comment type="subcellular location">
    <subcellularLocation>
        <location evidence="1">Membrane</location>
        <topology evidence="1">Multi-pass membrane protein</topology>
    </subcellularLocation>
</comment>
<keyword evidence="3 5" id="KW-1133">Transmembrane helix</keyword>
<feature type="domain" description="Sugar phosphate transporter" evidence="6">
    <location>
        <begin position="37"/>
        <end position="217"/>
    </location>
</feature>
<feature type="transmembrane region" description="Helical" evidence="5">
    <location>
        <begin position="61"/>
        <end position="78"/>
    </location>
</feature>
<keyword evidence="8" id="KW-1185">Reference proteome</keyword>
<feature type="transmembrane region" description="Helical" evidence="5">
    <location>
        <begin position="175"/>
        <end position="195"/>
    </location>
</feature>
<dbReference type="EMBL" id="JARQWQ010000170">
    <property type="protein sequence ID" value="KAK2547729.1"/>
    <property type="molecule type" value="Genomic_DNA"/>
</dbReference>
<keyword evidence="2 5" id="KW-0812">Transmembrane</keyword>
<feature type="transmembrane region" description="Helical" evidence="5">
    <location>
        <begin position="246"/>
        <end position="270"/>
    </location>
</feature>